<dbReference type="Proteomes" id="UP001629953">
    <property type="component" value="Unassembled WGS sequence"/>
</dbReference>
<accession>A0ABW9G9Z7</accession>
<protein>
    <submittedName>
        <fullName evidence="1">Uncharacterized protein</fullName>
    </submittedName>
</protein>
<dbReference type="EMBL" id="JBEQCT010000004">
    <property type="protein sequence ID" value="MFM2485571.1"/>
    <property type="molecule type" value="Genomic_DNA"/>
</dbReference>
<organism evidence="1 2">
    <name type="scientific">Celerinatantimonas yamalensis</name>
    <dbReference type="NCBI Taxonomy" id="559956"/>
    <lineage>
        <taxon>Bacteria</taxon>
        <taxon>Pseudomonadati</taxon>
        <taxon>Pseudomonadota</taxon>
        <taxon>Gammaproteobacteria</taxon>
        <taxon>Celerinatantimonadaceae</taxon>
        <taxon>Celerinatantimonas</taxon>
    </lineage>
</organism>
<comment type="caution">
    <text evidence="1">The sequence shown here is derived from an EMBL/GenBank/DDBJ whole genome shotgun (WGS) entry which is preliminary data.</text>
</comment>
<sequence length="41" mass="4540">MSDDSDKPYFIVQIPLAAISQAAYAMKSKGLLDVPYMLGKY</sequence>
<gene>
    <name evidence="1" type="ORF">ABUE30_10955</name>
</gene>
<proteinExistence type="predicted"/>
<dbReference type="RefSeq" id="WP_408623807.1">
    <property type="nucleotide sequence ID" value="NZ_JBEQCT010000004.1"/>
</dbReference>
<evidence type="ECO:0000313" key="2">
    <source>
        <dbReference type="Proteomes" id="UP001629953"/>
    </source>
</evidence>
<evidence type="ECO:0000313" key="1">
    <source>
        <dbReference type="EMBL" id="MFM2485571.1"/>
    </source>
</evidence>
<name>A0ABW9G9Z7_9GAMM</name>
<reference evidence="1 2" key="1">
    <citation type="journal article" date="2013" name="Int. J. Syst. Evol. Microbiol.">
        <title>Celerinatantimonas yamalensis sp. nov., a cold-adapted diazotrophic bacterium from a cold permafrost brine.</title>
        <authorList>
            <person name="Shcherbakova V."/>
            <person name="Chuvilskaya N."/>
            <person name="Rivkina E."/>
            <person name="Demidov N."/>
            <person name="Uchaeva V."/>
            <person name="Suetin S."/>
            <person name="Suzina N."/>
            <person name="Gilichinsky D."/>
        </authorList>
    </citation>
    <scope>NUCLEOTIDE SEQUENCE [LARGE SCALE GENOMIC DNA]</scope>
    <source>
        <strain evidence="1 2">C7</strain>
    </source>
</reference>
<keyword evidence="2" id="KW-1185">Reference proteome</keyword>